<evidence type="ECO:0000313" key="4">
    <source>
        <dbReference type="EMBL" id="RZB78169.1"/>
    </source>
</evidence>
<comment type="caution">
    <text evidence="4">The sequence shown here is derived from an EMBL/GenBank/DDBJ whole genome shotgun (WGS) entry which is preliminary data.</text>
</comment>
<dbReference type="InterPro" id="IPR000086">
    <property type="entry name" value="NUDIX_hydrolase_dom"/>
</dbReference>
<dbReference type="InterPro" id="IPR003293">
    <property type="entry name" value="Nudix_hydrolase6-like"/>
</dbReference>
<evidence type="ECO:0000313" key="5">
    <source>
        <dbReference type="Proteomes" id="UP000289340"/>
    </source>
</evidence>
<dbReference type="SMR" id="A0A445HWP4"/>
<evidence type="ECO:0000256" key="1">
    <source>
        <dbReference type="ARBA" id="ARBA00005582"/>
    </source>
</evidence>
<dbReference type="Proteomes" id="UP000289340">
    <property type="component" value="Chromosome 11"/>
</dbReference>
<dbReference type="PROSITE" id="PS51462">
    <property type="entry name" value="NUDIX"/>
    <property type="match status" value="1"/>
</dbReference>
<gene>
    <name evidence="4" type="ORF">D0Y65_028880</name>
</gene>
<dbReference type="Gene3D" id="3.40.630.30">
    <property type="match status" value="1"/>
</dbReference>
<dbReference type="Gene3D" id="3.90.79.10">
    <property type="entry name" value="Nucleoside Triphosphate Pyrophosphohydrolase"/>
    <property type="match status" value="1"/>
</dbReference>
<dbReference type="EMBL" id="QZWG01000011">
    <property type="protein sequence ID" value="RZB78169.1"/>
    <property type="molecule type" value="Genomic_DNA"/>
</dbReference>
<dbReference type="InterPro" id="IPR015797">
    <property type="entry name" value="NUDIX_hydrolase-like_dom_sf"/>
</dbReference>
<keyword evidence="2" id="KW-0378">Hydrolase</keyword>
<reference evidence="4 5" key="1">
    <citation type="submission" date="2018-09" db="EMBL/GenBank/DDBJ databases">
        <title>A high-quality reference genome of wild soybean provides a powerful tool to mine soybean genomes.</title>
        <authorList>
            <person name="Xie M."/>
            <person name="Chung C.Y.L."/>
            <person name="Li M.-W."/>
            <person name="Wong F.-L."/>
            <person name="Chan T.-F."/>
            <person name="Lam H.-M."/>
        </authorList>
    </citation>
    <scope>NUCLEOTIDE SEQUENCE [LARGE SCALE GENOMIC DNA]</scope>
    <source>
        <strain evidence="5">cv. W05</strain>
        <tissue evidence="4">Hypocotyl of etiolated seedlings</tissue>
    </source>
</reference>
<dbReference type="FunFam" id="3.40.630.30:FF:000016">
    <property type="entry name" value="nudix hydrolase 2"/>
    <property type="match status" value="1"/>
</dbReference>
<dbReference type="AlphaFoldDB" id="A0A445HWP4"/>
<dbReference type="PANTHER" id="PTHR13994:SF13">
    <property type="entry name" value="FI03680P"/>
    <property type="match status" value="1"/>
</dbReference>
<dbReference type="PANTHER" id="PTHR13994">
    <property type="entry name" value="NUDIX HYDROLASE RELATED"/>
    <property type="match status" value="1"/>
</dbReference>
<name>A0A445HWP4_GLYSO</name>
<feature type="domain" description="Nudix hydrolase" evidence="3">
    <location>
        <begin position="167"/>
        <end position="298"/>
    </location>
</feature>
<keyword evidence="5" id="KW-1185">Reference proteome</keyword>
<dbReference type="GO" id="GO:0051287">
    <property type="term" value="F:NAD binding"/>
    <property type="evidence" value="ECO:0007669"/>
    <property type="project" value="TreeGrafter"/>
</dbReference>
<dbReference type="InterPro" id="IPR040618">
    <property type="entry name" value="Pre-Nudix"/>
</dbReference>
<dbReference type="PRINTS" id="PR01356">
    <property type="entry name" value="GFGPROTEIN"/>
</dbReference>
<organism evidence="4 5">
    <name type="scientific">Glycine soja</name>
    <name type="common">Wild soybean</name>
    <dbReference type="NCBI Taxonomy" id="3848"/>
    <lineage>
        <taxon>Eukaryota</taxon>
        <taxon>Viridiplantae</taxon>
        <taxon>Streptophyta</taxon>
        <taxon>Embryophyta</taxon>
        <taxon>Tracheophyta</taxon>
        <taxon>Spermatophyta</taxon>
        <taxon>Magnoliopsida</taxon>
        <taxon>eudicotyledons</taxon>
        <taxon>Gunneridae</taxon>
        <taxon>Pentapetalae</taxon>
        <taxon>rosids</taxon>
        <taxon>fabids</taxon>
        <taxon>Fabales</taxon>
        <taxon>Fabaceae</taxon>
        <taxon>Papilionoideae</taxon>
        <taxon>50 kb inversion clade</taxon>
        <taxon>NPAAA clade</taxon>
        <taxon>indigoferoid/millettioid clade</taxon>
        <taxon>Phaseoleae</taxon>
        <taxon>Glycine</taxon>
        <taxon>Glycine subgen. Soja</taxon>
    </lineage>
</organism>
<dbReference type="GO" id="GO:0035529">
    <property type="term" value="F:NADH pyrophosphatase activity"/>
    <property type="evidence" value="ECO:0007669"/>
    <property type="project" value="TreeGrafter"/>
</dbReference>
<dbReference type="SUPFAM" id="SSF55811">
    <property type="entry name" value="Nudix"/>
    <property type="match status" value="1"/>
</dbReference>
<sequence length="337" mass="37716">MELKSLTSNSVCTSEFVHVGRTRTGTYSSLLSNFRSVRVSRQLNCFGGLFRRNNEASNKIYLADKAVISSVGPHNLAAETSFHHINGTNGSTSSLCSRNLRVLDAFDDVYEGVVIDSDRLPDNPSTFAANLRFSLSHWKKMGKKGIWLRLPSEQSDFVPIAIKEGFRYHHAEPGYVMLTYWIPEGPCMLPANASHQVGVGGFVINDSSESEELYAGAIREVKEETGIDTEFVEVIAFRHARNVAFEKSDLFFICMLRPLSAEIIVDDPEIEAAKWMPLVEFVEQPLIQEDSMFKKIIDICIACLEKRYCGLNAHQMVSKFDGKSSSLYYNVINCIGS</sequence>
<protein>
    <submittedName>
        <fullName evidence="4">DeSI-like protein isoform B</fullName>
    </submittedName>
</protein>
<dbReference type="Gramene" id="XM_028333929.1">
    <property type="protein sequence ID" value="XP_028189730.1"/>
    <property type="gene ID" value="LOC114376029"/>
</dbReference>
<accession>A0A445HWP4</accession>
<dbReference type="GO" id="GO:0047631">
    <property type="term" value="F:ADP-ribose diphosphatase activity"/>
    <property type="evidence" value="ECO:0007669"/>
    <property type="project" value="TreeGrafter"/>
</dbReference>
<proteinExistence type="inferred from homology"/>
<dbReference type="Pfam" id="PF18290">
    <property type="entry name" value="Nudix_hydro"/>
    <property type="match status" value="1"/>
</dbReference>
<comment type="similarity">
    <text evidence="1">Belongs to the Nudix hydrolase family.</text>
</comment>
<evidence type="ECO:0000259" key="3">
    <source>
        <dbReference type="PROSITE" id="PS51462"/>
    </source>
</evidence>
<dbReference type="Pfam" id="PF00293">
    <property type="entry name" value="NUDIX"/>
    <property type="match status" value="1"/>
</dbReference>
<evidence type="ECO:0000256" key="2">
    <source>
        <dbReference type="ARBA" id="ARBA00022801"/>
    </source>
</evidence>